<dbReference type="AlphaFoldDB" id="A0A2T5JDG6"/>
<dbReference type="EMBL" id="QAOQ01000002">
    <property type="protein sequence ID" value="PTQ99811.1"/>
    <property type="molecule type" value="Genomic_DNA"/>
</dbReference>
<protein>
    <submittedName>
        <fullName evidence="4">Tetratricopeptide repeat protein</fullName>
    </submittedName>
</protein>
<keyword evidence="1" id="KW-1133">Transmembrane helix</keyword>
<feature type="domain" description="HTH luxR-type" evidence="3">
    <location>
        <begin position="535"/>
        <end position="592"/>
    </location>
</feature>
<keyword evidence="2" id="KW-0732">Signal</keyword>
<feature type="chain" id="PRO_5015581798" evidence="2">
    <location>
        <begin position="31"/>
        <end position="595"/>
    </location>
</feature>
<dbReference type="InterPro" id="IPR000792">
    <property type="entry name" value="Tscrpt_reg_LuxR_C"/>
</dbReference>
<accession>A0A2T5JDG6</accession>
<evidence type="ECO:0000256" key="1">
    <source>
        <dbReference type="SAM" id="Phobius"/>
    </source>
</evidence>
<keyword evidence="1" id="KW-0812">Transmembrane</keyword>
<dbReference type="InterPro" id="IPR016032">
    <property type="entry name" value="Sig_transdc_resp-reg_C-effctor"/>
</dbReference>
<reference evidence="4 5" key="1">
    <citation type="submission" date="2018-04" db="EMBL/GenBank/DDBJ databases">
        <title>Genomic Encyclopedia of Archaeal and Bacterial Type Strains, Phase II (KMG-II): from individual species to whole genera.</title>
        <authorList>
            <person name="Goeker M."/>
        </authorList>
    </citation>
    <scope>NUCLEOTIDE SEQUENCE [LARGE SCALE GENOMIC DNA]</scope>
    <source>
        <strain evidence="4 5">DSM 26809</strain>
    </source>
</reference>
<evidence type="ECO:0000313" key="4">
    <source>
        <dbReference type="EMBL" id="PTQ99811.1"/>
    </source>
</evidence>
<sequence length="595" mass="68416">MIVFNVCTRLPKWKAIRAAFCILLFFLSSAARSGTPVSSPTQVFLALKNLKPDDRAAQAFGLYKSNYRKANEQAAMRALDTLRQMATQWNDLSLQCAVLTFRADYYSATRGFNQQSIDYYQQAIEFAVSNELPIDEAISLQKKASYLFTFSRNTDACQCFLQAYEKFRQIGFKNVPNLSQYLAEQANFYYSLKDYDSAGTLLKQALDYPLQSERARINIINTLGLIYRNQSNYKDALNYFSSARNYAVASKDTAWLGIINGNIGSVYFRQNKYAQAEPLIRNDYETSIRFKDSVNAGTALLRLSRINIERSNLKLSEAELDTAEKLTVNKKFAINLISQVELNRQRAEVYQKSGRLAFAIKYSKQYEILKDSLNKRDNIVAVENVRLKWVAERHQAELEQLRNRGELSKFKRNAVIVILVLTIAVVSLLFNRYRSNARKNQQLLLAEKRRVDEELGNAVTLLKQYTENLKQNNAIIEKFKSEIANFKADSTDRKTTENLEKLLQARIMTDETWDEFKKLFSKVHGGFFTRLRKSYPNLTDTDTRLLSLLKLGLNNREMANMLGVTIEGVKKSKQRMRKKMELPAEAELEQVIANI</sequence>
<dbReference type="Gene3D" id="1.25.40.10">
    <property type="entry name" value="Tetratricopeptide repeat domain"/>
    <property type="match status" value="2"/>
</dbReference>
<dbReference type="GO" id="GO:0006355">
    <property type="term" value="P:regulation of DNA-templated transcription"/>
    <property type="evidence" value="ECO:0007669"/>
    <property type="project" value="InterPro"/>
</dbReference>
<keyword evidence="1" id="KW-0472">Membrane</keyword>
<keyword evidence="5" id="KW-1185">Reference proteome</keyword>
<dbReference type="Proteomes" id="UP000244168">
    <property type="component" value="Unassembled WGS sequence"/>
</dbReference>
<dbReference type="SMART" id="SM00421">
    <property type="entry name" value="HTH_LUXR"/>
    <property type="match status" value="1"/>
</dbReference>
<dbReference type="OrthoDB" id="621195at2"/>
<feature type="transmembrane region" description="Helical" evidence="1">
    <location>
        <begin position="414"/>
        <end position="433"/>
    </location>
</feature>
<name>A0A2T5JDG6_9SPHI</name>
<organism evidence="4 5">
    <name type="scientific">Mucilaginibacter yixingensis</name>
    <dbReference type="NCBI Taxonomy" id="1295612"/>
    <lineage>
        <taxon>Bacteria</taxon>
        <taxon>Pseudomonadati</taxon>
        <taxon>Bacteroidota</taxon>
        <taxon>Sphingobacteriia</taxon>
        <taxon>Sphingobacteriales</taxon>
        <taxon>Sphingobacteriaceae</taxon>
        <taxon>Mucilaginibacter</taxon>
    </lineage>
</organism>
<proteinExistence type="predicted"/>
<dbReference type="GO" id="GO:0003677">
    <property type="term" value="F:DNA binding"/>
    <property type="evidence" value="ECO:0007669"/>
    <property type="project" value="InterPro"/>
</dbReference>
<comment type="caution">
    <text evidence="4">The sequence shown here is derived from an EMBL/GenBank/DDBJ whole genome shotgun (WGS) entry which is preliminary data.</text>
</comment>
<dbReference type="SUPFAM" id="SSF48452">
    <property type="entry name" value="TPR-like"/>
    <property type="match status" value="2"/>
</dbReference>
<dbReference type="Gene3D" id="1.10.10.10">
    <property type="entry name" value="Winged helix-like DNA-binding domain superfamily/Winged helix DNA-binding domain"/>
    <property type="match status" value="1"/>
</dbReference>
<dbReference type="SUPFAM" id="SSF46894">
    <property type="entry name" value="C-terminal effector domain of the bipartite response regulators"/>
    <property type="match status" value="1"/>
</dbReference>
<evidence type="ECO:0000259" key="3">
    <source>
        <dbReference type="SMART" id="SM00421"/>
    </source>
</evidence>
<evidence type="ECO:0000313" key="5">
    <source>
        <dbReference type="Proteomes" id="UP000244168"/>
    </source>
</evidence>
<evidence type="ECO:0000256" key="2">
    <source>
        <dbReference type="SAM" id="SignalP"/>
    </source>
</evidence>
<gene>
    <name evidence="4" type="ORF">C8P68_102641</name>
</gene>
<dbReference type="InterPro" id="IPR036388">
    <property type="entry name" value="WH-like_DNA-bd_sf"/>
</dbReference>
<dbReference type="InterPro" id="IPR011990">
    <property type="entry name" value="TPR-like_helical_dom_sf"/>
</dbReference>
<feature type="signal peptide" evidence="2">
    <location>
        <begin position="1"/>
        <end position="30"/>
    </location>
</feature>